<dbReference type="AlphaFoldDB" id="A0A4C1V7P4"/>
<accession>A0A4C1V7P4</accession>
<dbReference type="EMBL" id="BGZK01000278">
    <property type="protein sequence ID" value="GBP33765.1"/>
    <property type="molecule type" value="Genomic_DNA"/>
</dbReference>
<evidence type="ECO:0000313" key="2">
    <source>
        <dbReference type="Proteomes" id="UP000299102"/>
    </source>
</evidence>
<name>A0A4C1V7P4_EUMVA</name>
<evidence type="ECO:0000313" key="1">
    <source>
        <dbReference type="EMBL" id="GBP33765.1"/>
    </source>
</evidence>
<keyword evidence="2" id="KW-1185">Reference proteome</keyword>
<sequence>METSSDLRGLLLHHDNKLRLLFKRNQIRAPLGGTVSLDASRVQEYKIRLGIETDRSSRSRNRLPAFISVQCRRGGLRALSHSCSSQKKNLYIAMNKSFCPHRFA</sequence>
<gene>
    <name evidence="1" type="ORF">EVAR_17093_1</name>
</gene>
<dbReference type="Proteomes" id="UP000299102">
    <property type="component" value="Unassembled WGS sequence"/>
</dbReference>
<comment type="caution">
    <text evidence="1">The sequence shown here is derived from an EMBL/GenBank/DDBJ whole genome shotgun (WGS) entry which is preliminary data.</text>
</comment>
<proteinExistence type="predicted"/>
<protein>
    <submittedName>
        <fullName evidence="1">Uncharacterized protein</fullName>
    </submittedName>
</protein>
<reference evidence="1 2" key="1">
    <citation type="journal article" date="2019" name="Commun. Biol.">
        <title>The bagworm genome reveals a unique fibroin gene that provides high tensile strength.</title>
        <authorList>
            <person name="Kono N."/>
            <person name="Nakamura H."/>
            <person name="Ohtoshi R."/>
            <person name="Tomita M."/>
            <person name="Numata K."/>
            <person name="Arakawa K."/>
        </authorList>
    </citation>
    <scope>NUCLEOTIDE SEQUENCE [LARGE SCALE GENOMIC DNA]</scope>
</reference>
<organism evidence="1 2">
    <name type="scientific">Eumeta variegata</name>
    <name type="common">Bagworm moth</name>
    <name type="synonym">Eumeta japonica</name>
    <dbReference type="NCBI Taxonomy" id="151549"/>
    <lineage>
        <taxon>Eukaryota</taxon>
        <taxon>Metazoa</taxon>
        <taxon>Ecdysozoa</taxon>
        <taxon>Arthropoda</taxon>
        <taxon>Hexapoda</taxon>
        <taxon>Insecta</taxon>
        <taxon>Pterygota</taxon>
        <taxon>Neoptera</taxon>
        <taxon>Endopterygota</taxon>
        <taxon>Lepidoptera</taxon>
        <taxon>Glossata</taxon>
        <taxon>Ditrysia</taxon>
        <taxon>Tineoidea</taxon>
        <taxon>Psychidae</taxon>
        <taxon>Oiketicinae</taxon>
        <taxon>Eumeta</taxon>
    </lineage>
</organism>